<dbReference type="PANTHER" id="PTHR10314">
    <property type="entry name" value="CYSTATHIONINE BETA-SYNTHASE"/>
    <property type="match status" value="1"/>
</dbReference>
<evidence type="ECO:0000256" key="6">
    <source>
        <dbReference type="ARBA" id="ARBA00022898"/>
    </source>
</evidence>
<dbReference type="InterPro" id="IPR005856">
    <property type="entry name" value="Cys_synth"/>
</dbReference>
<dbReference type="InterPro" id="IPR036052">
    <property type="entry name" value="TrpB-like_PALP_sf"/>
</dbReference>
<evidence type="ECO:0000313" key="11">
    <source>
        <dbReference type="Proteomes" id="UP000594638"/>
    </source>
</evidence>
<evidence type="ECO:0000259" key="9">
    <source>
        <dbReference type="Pfam" id="PF00291"/>
    </source>
</evidence>
<keyword evidence="11" id="KW-1185">Reference proteome</keyword>
<dbReference type="Pfam" id="PF00291">
    <property type="entry name" value="PALP"/>
    <property type="match status" value="1"/>
</dbReference>
<evidence type="ECO:0000313" key="10">
    <source>
        <dbReference type="EMBL" id="CAA3031705.1"/>
    </source>
</evidence>
<keyword evidence="6 8" id="KW-0663">Pyridoxal phosphate</keyword>
<dbReference type="Gene3D" id="3.40.50.1100">
    <property type="match status" value="2"/>
</dbReference>
<dbReference type="NCBIfam" id="TIGR01139">
    <property type="entry name" value="cysK"/>
    <property type="match status" value="1"/>
</dbReference>
<accession>A0A8S0VGF2</accession>
<dbReference type="Gramene" id="OE9A104640T8">
    <property type="protein sequence ID" value="OE9A104640C8"/>
    <property type="gene ID" value="OE9A104640"/>
</dbReference>
<organism evidence="10 11">
    <name type="scientific">Olea europaea subsp. europaea</name>
    <dbReference type="NCBI Taxonomy" id="158383"/>
    <lineage>
        <taxon>Eukaryota</taxon>
        <taxon>Viridiplantae</taxon>
        <taxon>Streptophyta</taxon>
        <taxon>Embryophyta</taxon>
        <taxon>Tracheophyta</taxon>
        <taxon>Spermatophyta</taxon>
        <taxon>Magnoliopsida</taxon>
        <taxon>eudicotyledons</taxon>
        <taxon>Gunneridae</taxon>
        <taxon>Pentapetalae</taxon>
        <taxon>asterids</taxon>
        <taxon>lamiids</taxon>
        <taxon>Lamiales</taxon>
        <taxon>Oleaceae</taxon>
        <taxon>Oleeae</taxon>
        <taxon>Olea</taxon>
    </lineage>
</organism>
<feature type="binding site" evidence="8">
    <location>
        <position position="89"/>
    </location>
    <ligand>
        <name>pyridoxal 5'-phosphate</name>
        <dbReference type="ChEBI" id="CHEBI:597326"/>
    </ligand>
</feature>
<dbReference type="SUPFAM" id="SSF53686">
    <property type="entry name" value="Tryptophan synthase beta subunit-like PLP-dependent enzymes"/>
    <property type="match status" value="1"/>
</dbReference>
<keyword evidence="5" id="KW-0808">Transferase</keyword>
<sequence>MVASRVLRPSWNQWSHALVLRIGICINLLLIFEKIGFMTRSSVLVPKIAYSLLVCNLFCRIGYSMISDAEAKGFIKPGESVLIEPTSGNTGIGLAFMAAAKGYRLIITMPSTMSLERRIILLGFGAELVLTDPAKGMKGAVQKAEEIRDKTPNSYILQQFENPANPKIHYETTGPEIWKGSNGKIDAFVSGIGTGGTITGAGKFLKEQNPDIKLFGVEPVESPVLSGGKPGPHKIQGIGAGFIPGVLEVDLIDEVIQISSDEAIETAKLLALKEGLLVGISSGAAAAAAIRIAKRQENAGKLIVVIFPSFGERYLSSVLFESVRREAENMTFE</sequence>
<dbReference type="GO" id="GO:0006535">
    <property type="term" value="P:cysteine biosynthetic process from serine"/>
    <property type="evidence" value="ECO:0007669"/>
    <property type="project" value="InterPro"/>
</dbReference>
<evidence type="ECO:0000256" key="8">
    <source>
        <dbReference type="PIRSR" id="PIRSR605856-50"/>
    </source>
</evidence>
<keyword evidence="4" id="KW-0028">Amino-acid biosynthesis</keyword>
<comment type="similarity">
    <text evidence="2">Belongs to the cysteine synthase/cystathionine beta-synthase family.</text>
</comment>
<dbReference type="InterPro" id="IPR005859">
    <property type="entry name" value="CysK"/>
</dbReference>
<dbReference type="FunFam" id="3.40.50.1100:FF:000006">
    <property type="entry name" value="Cysteine synthase"/>
    <property type="match status" value="1"/>
</dbReference>
<evidence type="ECO:0000256" key="7">
    <source>
        <dbReference type="ARBA" id="ARBA00023192"/>
    </source>
</evidence>
<comment type="caution">
    <text evidence="10">The sequence shown here is derived from an EMBL/GenBank/DDBJ whole genome shotgun (WGS) entry which is preliminary data.</text>
</comment>
<protein>
    <submittedName>
        <fullName evidence="10">Cysteine synthase</fullName>
    </submittedName>
</protein>
<gene>
    <name evidence="10" type="ORF">OLEA9_A104640</name>
</gene>
<dbReference type="OrthoDB" id="10259545at2759"/>
<reference evidence="10 11" key="1">
    <citation type="submission" date="2019-12" db="EMBL/GenBank/DDBJ databases">
        <authorList>
            <person name="Alioto T."/>
            <person name="Alioto T."/>
            <person name="Gomez Garrido J."/>
        </authorList>
    </citation>
    <scope>NUCLEOTIDE SEQUENCE [LARGE SCALE GENOMIC DNA]</scope>
</reference>
<dbReference type="InterPro" id="IPR050214">
    <property type="entry name" value="Cys_Synth/Cystath_Beta-Synth"/>
</dbReference>
<dbReference type="InterPro" id="IPR001926">
    <property type="entry name" value="TrpB-like_PALP"/>
</dbReference>
<evidence type="ECO:0000256" key="1">
    <source>
        <dbReference type="ARBA" id="ARBA00001933"/>
    </source>
</evidence>
<proteinExistence type="inferred from homology"/>
<keyword evidence="7" id="KW-0198">Cysteine biosynthesis</keyword>
<feature type="binding site" evidence="8">
    <location>
        <position position="281"/>
    </location>
    <ligand>
        <name>pyridoxal 5'-phosphate</name>
        <dbReference type="ChEBI" id="CHEBI:597326"/>
    </ligand>
</feature>
<dbReference type="CDD" id="cd01561">
    <property type="entry name" value="CBS_like"/>
    <property type="match status" value="1"/>
</dbReference>
<comment type="subunit">
    <text evidence="3">Homodimer.</text>
</comment>
<feature type="binding site" evidence="8">
    <location>
        <begin position="193"/>
        <end position="197"/>
    </location>
    <ligand>
        <name>pyridoxal 5'-phosphate</name>
        <dbReference type="ChEBI" id="CHEBI:597326"/>
    </ligand>
</feature>
<name>A0A8S0VGF2_OLEEU</name>
<dbReference type="AlphaFoldDB" id="A0A8S0VGF2"/>
<dbReference type="Gramene" id="OE9A104640T9">
    <property type="protein sequence ID" value="OE9A104640C9"/>
    <property type="gene ID" value="OE9A104640"/>
</dbReference>
<dbReference type="GO" id="GO:0004124">
    <property type="term" value="F:cysteine synthase activity"/>
    <property type="evidence" value="ECO:0007669"/>
    <property type="project" value="InterPro"/>
</dbReference>
<dbReference type="NCBIfam" id="TIGR01136">
    <property type="entry name" value="cysKM"/>
    <property type="match status" value="1"/>
</dbReference>
<evidence type="ECO:0000256" key="2">
    <source>
        <dbReference type="ARBA" id="ARBA00007103"/>
    </source>
</evidence>
<evidence type="ECO:0000256" key="5">
    <source>
        <dbReference type="ARBA" id="ARBA00022679"/>
    </source>
</evidence>
<dbReference type="EMBL" id="CACTIH010009473">
    <property type="protein sequence ID" value="CAA3031705.1"/>
    <property type="molecule type" value="Genomic_DNA"/>
</dbReference>
<evidence type="ECO:0000256" key="4">
    <source>
        <dbReference type="ARBA" id="ARBA00022605"/>
    </source>
</evidence>
<evidence type="ECO:0000256" key="3">
    <source>
        <dbReference type="ARBA" id="ARBA00011738"/>
    </source>
</evidence>
<feature type="domain" description="Tryptophan synthase beta chain-like PALP" evidence="9">
    <location>
        <begin position="60"/>
        <end position="308"/>
    </location>
</feature>
<comment type="cofactor">
    <cofactor evidence="1 8">
        <name>pyridoxal 5'-phosphate</name>
        <dbReference type="ChEBI" id="CHEBI:597326"/>
    </cofactor>
</comment>
<dbReference type="Proteomes" id="UP000594638">
    <property type="component" value="Unassembled WGS sequence"/>
</dbReference>